<keyword evidence="1" id="KW-0732">Signal</keyword>
<protein>
    <submittedName>
        <fullName evidence="2">Putative secreted protein</fullName>
    </submittedName>
</protein>
<organism evidence="2">
    <name type="scientific">Ixodes ricinus</name>
    <name type="common">Common tick</name>
    <name type="synonym">Acarus ricinus</name>
    <dbReference type="NCBI Taxonomy" id="34613"/>
    <lineage>
        <taxon>Eukaryota</taxon>
        <taxon>Metazoa</taxon>
        <taxon>Ecdysozoa</taxon>
        <taxon>Arthropoda</taxon>
        <taxon>Chelicerata</taxon>
        <taxon>Arachnida</taxon>
        <taxon>Acari</taxon>
        <taxon>Parasitiformes</taxon>
        <taxon>Ixodida</taxon>
        <taxon>Ixodoidea</taxon>
        <taxon>Ixodidae</taxon>
        <taxon>Ixodinae</taxon>
        <taxon>Ixodes</taxon>
    </lineage>
</organism>
<reference evidence="2" key="1">
    <citation type="submission" date="2019-12" db="EMBL/GenBank/DDBJ databases">
        <title>An insight into the sialome of adult female Ixodes ricinus ticks feeding for 6 days.</title>
        <authorList>
            <person name="Perner J."/>
            <person name="Ribeiro J.M.C."/>
        </authorList>
    </citation>
    <scope>NUCLEOTIDE SEQUENCE</scope>
    <source>
        <strain evidence="2">Semi-engorged</strain>
        <tissue evidence="2">Salivary glands</tissue>
    </source>
</reference>
<feature type="chain" id="PRO_5025640394" evidence="1">
    <location>
        <begin position="24"/>
        <end position="74"/>
    </location>
</feature>
<dbReference type="EMBL" id="GIFC01001222">
    <property type="protein sequence ID" value="MXU83305.1"/>
    <property type="molecule type" value="Transcribed_RNA"/>
</dbReference>
<sequence length="74" mass="7951">MEFFCFVFICNFVLLISVAGGDCELVGSLSRAANRYCGAVPRPTVVVSRNGKRLLKCNAVVTAAVKEGSEIHES</sequence>
<feature type="signal peptide" evidence="1">
    <location>
        <begin position="1"/>
        <end position="23"/>
    </location>
</feature>
<name>A0A6B0U416_IXORI</name>
<accession>A0A6B0U416</accession>
<evidence type="ECO:0000256" key="1">
    <source>
        <dbReference type="SAM" id="SignalP"/>
    </source>
</evidence>
<dbReference type="AlphaFoldDB" id="A0A6B0U416"/>
<proteinExistence type="predicted"/>
<evidence type="ECO:0000313" key="2">
    <source>
        <dbReference type="EMBL" id="MXU83305.1"/>
    </source>
</evidence>